<keyword evidence="1" id="KW-0472">Membrane</keyword>
<dbReference type="Proteomes" id="UP001148313">
    <property type="component" value="Unassembled WGS sequence"/>
</dbReference>
<reference evidence="2" key="1">
    <citation type="submission" date="2022-11" db="EMBL/GenBank/DDBJ databases">
        <title>Hoeflea poritis sp. nov., isolated from scleractinian coral Porites lutea.</title>
        <authorList>
            <person name="Zhang G."/>
            <person name="Wei Q."/>
            <person name="Cai L."/>
        </authorList>
    </citation>
    <scope>NUCLEOTIDE SEQUENCE</scope>
    <source>
        <strain evidence="2">E7-10</strain>
    </source>
</reference>
<evidence type="ECO:0000256" key="1">
    <source>
        <dbReference type="SAM" id="Phobius"/>
    </source>
</evidence>
<accession>A0ABT4VLH3</accession>
<proteinExistence type="predicted"/>
<sequence>MFSNRHKKIRRLKVTSYWAGIIIVPLTGIIFGHQLLTDEVALAQKNQTGNNNIFIGGDSNGDVNSNNITIGELNLIVDEKLGEIENSAQRQVALELASVLESLVRDGQILITPPAAQSLMDEVIQLAKKTPLKRDNIVSQQFELPAGRAVFLFGGRNRIAFKHWSWRGFATLSFNGNEIEVNFGGSVPFNHNGVQCELVLNGVNSRKRTADFTAFCGKG</sequence>
<evidence type="ECO:0000313" key="2">
    <source>
        <dbReference type="EMBL" id="MDA4845570.1"/>
    </source>
</evidence>
<gene>
    <name evidence="2" type="ORF">OOZ53_09440</name>
</gene>
<keyword evidence="3" id="KW-1185">Reference proteome</keyword>
<dbReference type="RefSeq" id="WP_271089223.1">
    <property type="nucleotide sequence ID" value="NZ_JAPJZH010000005.1"/>
</dbReference>
<comment type="caution">
    <text evidence="2">The sequence shown here is derived from an EMBL/GenBank/DDBJ whole genome shotgun (WGS) entry which is preliminary data.</text>
</comment>
<evidence type="ECO:0000313" key="3">
    <source>
        <dbReference type="Proteomes" id="UP001148313"/>
    </source>
</evidence>
<feature type="transmembrane region" description="Helical" evidence="1">
    <location>
        <begin position="12"/>
        <end position="36"/>
    </location>
</feature>
<keyword evidence="1" id="KW-0812">Transmembrane</keyword>
<protein>
    <submittedName>
        <fullName evidence="2">Uncharacterized protein</fullName>
    </submittedName>
</protein>
<organism evidence="2 3">
    <name type="scientific">Hoeflea poritis</name>
    <dbReference type="NCBI Taxonomy" id="2993659"/>
    <lineage>
        <taxon>Bacteria</taxon>
        <taxon>Pseudomonadati</taxon>
        <taxon>Pseudomonadota</taxon>
        <taxon>Alphaproteobacteria</taxon>
        <taxon>Hyphomicrobiales</taxon>
        <taxon>Rhizobiaceae</taxon>
        <taxon>Hoeflea</taxon>
    </lineage>
</organism>
<dbReference type="EMBL" id="JAPJZH010000005">
    <property type="protein sequence ID" value="MDA4845570.1"/>
    <property type="molecule type" value="Genomic_DNA"/>
</dbReference>
<name>A0ABT4VLH3_9HYPH</name>
<keyword evidence="1" id="KW-1133">Transmembrane helix</keyword>